<comment type="caution">
    <text evidence="7">The sequence shown here is derived from an EMBL/GenBank/DDBJ whole genome shotgun (WGS) entry which is preliminary data.</text>
</comment>
<dbReference type="Pfam" id="PF10144">
    <property type="entry name" value="SMP_2"/>
    <property type="match status" value="1"/>
</dbReference>
<accession>A0ABT5L6R6</accession>
<dbReference type="RefSeq" id="WP_273642614.1">
    <property type="nucleotide sequence ID" value="NZ_JAQQXP010000003.1"/>
</dbReference>
<organism evidence="7 8">
    <name type="scientific">Alteromonas gilva</name>
    <dbReference type="NCBI Taxonomy" id="2987522"/>
    <lineage>
        <taxon>Bacteria</taxon>
        <taxon>Pseudomonadati</taxon>
        <taxon>Pseudomonadota</taxon>
        <taxon>Gammaproteobacteria</taxon>
        <taxon>Alteromonadales</taxon>
        <taxon>Alteromonadaceae</taxon>
        <taxon>Alteromonas/Salinimonas group</taxon>
        <taxon>Alteromonas</taxon>
    </lineage>
</organism>
<keyword evidence="8" id="KW-1185">Reference proteome</keyword>
<protein>
    <submittedName>
        <fullName evidence="7">AhpA/YtjB family protein</fullName>
    </submittedName>
</protein>
<keyword evidence="6" id="KW-0472">Membrane</keyword>
<name>A0ABT5L6R6_9ALTE</name>
<keyword evidence="3" id="KW-1003">Cell membrane</keyword>
<evidence type="ECO:0000256" key="1">
    <source>
        <dbReference type="ARBA" id="ARBA00004236"/>
    </source>
</evidence>
<evidence type="ECO:0000256" key="4">
    <source>
        <dbReference type="ARBA" id="ARBA00022692"/>
    </source>
</evidence>
<dbReference type="InterPro" id="IPR019305">
    <property type="entry name" value="Uncharacterised_Smp"/>
</dbReference>
<evidence type="ECO:0000256" key="2">
    <source>
        <dbReference type="ARBA" id="ARBA00005362"/>
    </source>
</evidence>
<dbReference type="Proteomes" id="UP001218788">
    <property type="component" value="Unassembled WGS sequence"/>
</dbReference>
<sequence length="134" mass="14582">MQLRPTLALFTAGLILVISAVVLWKLASAPSGTMQYPPNATLGEHYSRIVASAVVTQNSDELQRLLRSMVADAAILQAAVYLPDGERIAQQGDTRPLPTLLRVMPQLQTSMVAIYSQSQIIGYLQWSSLPNSES</sequence>
<reference evidence="7 8" key="1">
    <citation type="submission" date="2022-10" db="EMBL/GenBank/DDBJ databases">
        <title>Alteromonas sp. chi3 Genome sequencing.</title>
        <authorList>
            <person name="Park S."/>
        </authorList>
    </citation>
    <scope>NUCLEOTIDE SEQUENCE [LARGE SCALE GENOMIC DNA]</scope>
    <source>
        <strain evidence="8">chi3</strain>
    </source>
</reference>
<keyword evidence="5" id="KW-1133">Transmembrane helix</keyword>
<evidence type="ECO:0000256" key="5">
    <source>
        <dbReference type="ARBA" id="ARBA00022989"/>
    </source>
</evidence>
<comment type="subcellular location">
    <subcellularLocation>
        <location evidence="1">Cell membrane</location>
    </subcellularLocation>
</comment>
<dbReference type="EMBL" id="JAQQXP010000003">
    <property type="protein sequence ID" value="MDC8832759.1"/>
    <property type="molecule type" value="Genomic_DNA"/>
</dbReference>
<evidence type="ECO:0000313" key="8">
    <source>
        <dbReference type="Proteomes" id="UP001218788"/>
    </source>
</evidence>
<proteinExistence type="inferred from homology"/>
<gene>
    <name evidence="7" type="ORF">OIK42_18565</name>
</gene>
<evidence type="ECO:0000256" key="3">
    <source>
        <dbReference type="ARBA" id="ARBA00022475"/>
    </source>
</evidence>
<evidence type="ECO:0000256" key="6">
    <source>
        <dbReference type="ARBA" id="ARBA00023136"/>
    </source>
</evidence>
<keyword evidence="4" id="KW-0812">Transmembrane</keyword>
<comment type="similarity">
    <text evidence="2">Belongs to the Smp family.</text>
</comment>
<evidence type="ECO:0000313" key="7">
    <source>
        <dbReference type="EMBL" id="MDC8832759.1"/>
    </source>
</evidence>